<dbReference type="PANTHER" id="PTHR33408">
    <property type="entry name" value="TRANSPOSASE"/>
    <property type="match status" value="1"/>
</dbReference>
<dbReference type="AlphaFoldDB" id="A0A0M2QZP4"/>
<evidence type="ECO:0000259" key="1">
    <source>
        <dbReference type="Pfam" id="PF13751"/>
    </source>
</evidence>
<sequence length="277" mass="31430">IEEDRAAHGKKPLKVKERQAIEKETKVSSTDPDAGYMVREGKPKGFFYLDHRTVDGKLGIITDSHTTAANVHDSIPYLDRLDRQRKRFDLRVQAVGLDAGYATAAIAKGLEERDILGVTGYRRPSHRKGYLPKRKYLYEKDLDGYRCPNGQLLTYATTDRNGYRHYKSDPQKCRNCPLLASCTANANNQKTVTRHVWQDARERADAHRLSDWGKALYKRRQETVERSFADAKQLHGHRYARFRGLTAVKVQCLLAAAAQNIKKIALAMAPKPNPLPS</sequence>
<dbReference type="InterPro" id="IPR047629">
    <property type="entry name" value="IS1182_transpos"/>
</dbReference>
<evidence type="ECO:0000313" key="3">
    <source>
        <dbReference type="Proteomes" id="UP000034491"/>
    </source>
</evidence>
<reference evidence="2 3" key="1">
    <citation type="submission" date="2015-03" db="EMBL/GenBank/DDBJ databases">
        <title>Genome sequence of Kiloniella sp. P1-1, isolated from the gut microflora of Pacific white shrimp, Penaeus vannamei.</title>
        <authorList>
            <person name="Shao Z."/>
            <person name="Wang L."/>
            <person name="Li X."/>
        </authorList>
    </citation>
    <scope>NUCLEOTIDE SEQUENCE [LARGE SCALE GENOMIC DNA]</scope>
    <source>
        <strain evidence="2 3">P1-1</strain>
    </source>
</reference>
<dbReference type="OrthoDB" id="9774608at2"/>
<dbReference type="PANTHER" id="PTHR33408:SF2">
    <property type="entry name" value="TRANSPOSASE DDE DOMAIN-CONTAINING PROTEIN"/>
    <property type="match status" value="1"/>
</dbReference>
<dbReference type="EMBL" id="LANI01000061">
    <property type="protein sequence ID" value="KKJ75122.1"/>
    <property type="molecule type" value="Genomic_DNA"/>
</dbReference>
<accession>A0A0M2QZP4</accession>
<name>A0A0M2QZP4_9PROT</name>
<dbReference type="Proteomes" id="UP000034491">
    <property type="component" value="Unassembled WGS sequence"/>
</dbReference>
<dbReference type="RefSeq" id="WP_046510238.1">
    <property type="nucleotide sequence ID" value="NZ_LANI01000061.1"/>
</dbReference>
<dbReference type="Pfam" id="PF13751">
    <property type="entry name" value="DDE_Tnp_1_6"/>
    <property type="match status" value="1"/>
</dbReference>
<organism evidence="2 3">
    <name type="scientific">Kiloniella litopenaei</name>
    <dbReference type="NCBI Taxonomy" id="1549748"/>
    <lineage>
        <taxon>Bacteria</taxon>
        <taxon>Pseudomonadati</taxon>
        <taxon>Pseudomonadota</taxon>
        <taxon>Alphaproteobacteria</taxon>
        <taxon>Rhodospirillales</taxon>
        <taxon>Kiloniellaceae</taxon>
        <taxon>Kiloniella</taxon>
    </lineage>
</organism>
<dbReference type="NCBIfam" id="NF033551">
    <property type="entry name" value="transpos_IS1182"/>
    <property type="match status" value="1"/>
</dbReference>
<comment type="caution">
    <text evidence="2">The sequence shown here is derived from an EMBL/GenBank/DDBJ whole genome shotgun (WGS) entry which is preliminary data.</text>
</comment>
<feature type="domain" description="Transposase DDE" evidence="1">
    <location>
        <begin position="147"/>
        <end position="264"/>
    </location>
</feature>
<dbReference type="InterPro" id="IPR025668">
    <property type="entry name" value="Tnp_DDE_dom"/>
</dbReference>
<proteinExistence type="predicted"/>
<keyword evidence="3" id="KW-1185">Reference proteome</keyword>
<evidence type="ECO:0000313" key="2">
    <source>
        <dbReference type="EMBL" id="KKJ75122.1"/>
    </source>
</evidence>
<protein>
    <submittedName>
        <fullName evidence="2">Transposase</fullName>
    </submittedName>
</protein>
<dbReference type="PATRIC" id="fig|1549748.8.peg.4102"/>
<feature type="non-terminal residue" evidence="2">
    <location>
        <position position="1"/>
    </location>
</feature>
<gene>
    <name evidence="2" type="ORF">WH95_20095</name>
</gene>